<evidence type="ECO:0000313" key="2">
    <source>
        <dbReference type="Proteomes" id="UP000594263"/>
    </source>
</evidence>
<accession>A0A7N0V0W4</accession>
<dbReference type="AlphaFoldDB" id="A0A7N0V0W4"/>
<reference evidence="1" key="1">
    <citation type="submission" date="2021-01" db="UniProtKB">
        <authorList>
            <consortium name="EnsemblPlants"/>
        </authorList>
    </citation>
    <scope>IDENTIFICATION</scope>
</reference>
<sequence>MAEGRRNAKKKPSISTYMLSKVFSRVPVLVVEASVKRLSSEWMRDIMDPAVIKHELSHAKPDILTQSASYRYEDIWHFSIEKGVFSSCDVWKKGFLLKD</sequence>
<name>A0A7N0V0W4_KALFE</name>
<evidence type="ECO:0000313" key="1">
    <source>
        <dbReference type="EnsemblPlants" id="Kaladp0093s0123.1.v1.1.CDS.1"/>
    </source>
</evidence>
<dbReference type="Gramene" id="Kaladp0093s0123.1.v1.1">
    <property type="protein sequence ID" value="Kaladp0093s0123.1.v1.1.CDS.1"/>
    <property type="gene ID" value="Kaladp0093s0123.v1.1"/>
</dbReference>
<protein>
    <submittedName>
        <fullName evidence="1">Uncharacterized protein</fullName>
    </submittedName>
</protein>
<organism evidence="1 2">
    <name type="scientific">Kalanchoe fedtschenkoi</name>
    <name type="common">Lavender scallops</name>
    <name type="synonym">South American air plant</name>
    <dbReference type="NCBI Taxonomy" id="63787"/>
    <lineage>
        <taxon>Eukaryota</taxon>
        <taxon>Viridiplantae</taxon>
        <taxon>Streptophyta</taxon>
        <taxon>Embryophyta</taxon>
        <taxon>Tracheophyta</taxon>
        <taxon>Spermatophyta</taxon>
        <taxon>Magnoliopsida</taxon>
        <taxon>eudicotyledons</taxon>
        <taxon>Gunneridae</taxon>
        <taxon>Pentapetalae</taxon>
        <taxon>Saxifragales</taxon>
        <taxon>Crassulaceae</taxon>
        <taxon>Kalanchoe</taxon>
    </lineage>
</organism>
<dbReference type="EnsemblPlants" id="Kaladp0093s0123.1.v1.1">
    <property type="protein sequence ID" value="Kaladp0093s0123.1.v1.1.CDS.1"/>
    <property type="gene ID" value="Kaladp0093s0123.v1.1"/>
</dbReference>
<keyword evidence="2" id="KW-1185">Reference proteome</keyword>
<proteinExistence type="predicted"/>
<dbReference type="Proteomes" id="UP000594263">
    <property type="component" value="Unplaced"/>
</dbReference>